<dbReference type="InterPro" id="IPR013822">
    <property type="entry name" value="Signal_recog_particl_SRP54_hlx"/>
</dbReference>
<evidence type="ECO:0000313" key="16">
    <source>
        <dbReference type="Proteomes" id="UP001447188"/>
    </source>
</evidence>
<accession>A0ABR3GGL7</accession>
<dbReference type="PANTHER" id="PTHR11564:SF5">
    <property type="entry name" value="SIGNAL RECOGNITION PARTICLE SUBUNIT SRP54"/>
    <property type="match status" value="1"/>
</dbReference>
<dbReference type="Pfam" id="PF00448">
    <property type="entry name" value="SRP54"/>
    <property type="match status" value="1"/>
</dbReference>
<dbReference type="SMART" id="SM00963">
    <property type="entry name" value="SRP54_N"/>
    <property type="match status" value="1"/>
</dbReference>
<dbReference type="PANTHER" id="PTHR11564">
    <property type="entry name" value="SIGNAL RECOGNITION PARTICLE 54K PROTEIN SRP54"/>
    <property type="match status" value="1"/>
</dbReference>
<comment type="subunit">
    <text evidence="13">Fungal signal recognition particle consists of a 7S RNA molecule (scR1) and at least six protein subunits: srp72, srp68, srp54, sec65, srp21 and srp14.</text>
</comment>
<evidence type="ECO:0000256" key="7">
    <source>
        <dbReference type="ARBA" id="ARBA00022824"/>
    </source>
</evidence>
<sequence length="542" mass="57963">MVLADLGKRITSAVSELAHSNVVDEKVFDGMLKEICSALIEADVNVKLVSNLRKSIKHTVNFKELPPATNKKRLIQKAVFDELVKLVDPHSEPFKPKKGRTNTIMFVGLQGSGKTTTCTKLARHYQARGFKACLVCADTFRAGAFDQLKQNATKAKIPYYGSYTETDPVKVAREGVEKFKKERFDIIIVDTSGRHQQEKELFAEMVQIQQAVKPDQTIMVLDASIGQAAEAQSKAFKESADFGAIIITKTDGHAAGGGAISAVAATRTPIVFIGTGEHMLDLERFAPQAFVSKLLGMGDMQGLVEHVQSLKLDQKDTMKHIQEGIFTVRDLRDQLGNIMKMGPLSKMAGMIPGLSQMMGDVGDEEGSLKLKRMIYIMDSMTEKELDSDGKCFTDTPTRMTRIARGSGTSVREVEDVLTQHRMMAGMAKKMGKGMANMQKAGAMSGPGRQQQMAAMQRRMQSMGGGGGGGPGPGGMPNMADMMKMLGGGAGGMPGMGGAAGANPFAGMDMGAMMQQLGGMMGGGGAPNLGNMMGGGGSGRGRR</sequence>
<dbReference type="InterPro" id="IPR022941">
    <property type="entry name" value="SRP54"/>
</dbReference>
<protein>
    <recommendedName>
        <fullName evidence="13">Signal recognition particle 54 kDa protein</fullName>
    </recommendedName>
</protein>
<dbReference type="InterPro" id="IPR004125">
    <property type="entry name" value="Signal_recog_particle_SRP54_M"/>
</dbReference>
<dbReference type="Pfam" id="PF02881">
    <property type="entry name" value="SRP54_N"/>
    <property type="match status" value="1"/>
</dbReference>
<dbReference type="InterPro" id="IPR036891">
    <property type="entry name" value="Signal_recog_part_SRP54_M_sf"/>
</dbReference>
<dbReference type="NCBIfam" id="TIGR01425">
    <property type="entry name" value="SRP54_euk"/>
    <property type="match status" value="1"/>
</dbReference>
<comment type="caution">
    <text evidence="15">The sequence shown here is derived from an EMBL/GenBank/DDBJ whole genome shotgun (WGS) entry which is preliminary data.</text>
</comment>
<evidence type="ECO:0000256" key="3">
    <source>
        <dbReference type="ARBA" id="ARBA00005450"/>
    </source>
</evidence>
<dbReference type="HAMAP" id="MF_00306">
    <property type="entry name" value="SRP54"/>
    <property type="match status" value="1"/>
</dbReference>
<dbReference type="InterPro" id="IPR003593">
    <property type="entry name" value="AAA+_ATPase"/>
</dbReference>
<evidence type="ECO:0000259" key="14">
    <source>
        <dbReference type="PROSITE" id="PS00300"/>
    </source>
</evidence>
<evidence type="ECO:0000256" key="1">
    <source>
        <dbReference type="ARBA" id="ARBA00004240"/>
    </source>
</evidence>
<keyword evidence="10 13" id="KW-0733">Signal recognition particle</keyword>
<evidence type="ECO:0000256" key="5">
    <source>
        <dbReference type="ARBA" id="ARBA00022741"/>
    </source>
</evidence>
<evidence type="ECO:0000256" key="9">
    <source>
        <dbReference type="ARBA" id="ARBA00023134"/>
    </source>
</evidence>
<dbReference type="InterPro" id="IPR042101">
    <property type="entry name" value="SRP54_N_sf"/>
</dbReference>
<dbReference type="SMART" id="SM00962">
    <property type="entry name" value="SRP54"/>
    <property type="match status" value="1"/>
</dbReference>
<comment type="subcellular location">
    <subcellularLocation>
        <location evidence="2 13">Cytoplasm</location>
    </subcellularLocation>
    <subcellularLocation>
        <location evidence="1 13">Endoplasmic reticulum</location>
    </subcellularLocation>
</comment>
<dbReference type="EMBL" id="JBBBZM010000077">
    <property type="protein sequence ID" value="KAL0635099.1"/>
    <property type="molecule type" value="Genomic_DNA"/>
</dbReference>
<organism evidence="15 16">
    <name type="scientific">Discina gigas</name>
    <dbReference type="NCBI Taxonomy" id="1032678"/>
    <lineage>
        <taxon>Eukaryota</taxon>
        <taxon>Fungi</taxon>
        <taxon>Dikarya</taxon>
        <taxon>Ascomycota</taxon>
        <taxon>Pezizomycotina</taxon>
        <taxon>Pezizomycetes</taxon>
        <taxon>Pezizales</taxon>
        <taxon>Discinaceae</taxon>
        <taxon>Discina</taxon>
    </lineage>
</organism>
<dbReference type="InterPro" id="IPR006325">
    <property type="entry name" value="SRP54_euk"/>
</dbReference>
<keyword evidence="5 13" id="KW-0547">Nucleotide-binding</keyword>
<evidence type="ECO:0000256" key="6">
    <source>
        <dbReference type="ARBA" id="ARBA00022801"/>
    </source>
</evidence>
<dbReference type="Gene3D" id="1.20.120.140">
    <property type="entry name" value="Signal recognition particle SRP54, nucleotide-binding domain"/>
    <property type="match status" value="1"/>
</dbReference>
<evidence type="ECO:0000256" key="8">
    <source>
        <dbReference type="ARBA" id="ARBA00022884"/>
    </source>
</evidence>
<keyword evidence="11 13" id="KW-0687">Ribonucleoprotein</keyword>
<reference evidence="15 16" key="1">
    <citation type="submission" date="2024-02" db="EMBL/GenBank/DDBJ databases">
        <title>Discinaceae phylogenomics.</title>
        <authorList>
            <person name="Dirks A.C."/>
            <person name="James T.Y."/>
        </authorList>
    </citation>
    <scope>NUCLEOTIDE SEQUENCE [LARGE SCALE GENOMIC DNA]</scope>
    <source>
        <strain evidence="15 16">ACD0624</strain>
    </source>
</reference>
<keyword evidence="4 13" id="KW-0963">Cytoplasm</keyword>
<evidence type="ECO:0000256" key="2">
    <source>
        <dbReference type="ARBA" id="ARBA00004496"/>
    </source>
</evidence>
<comment type="function">
    <text evidence="13">Signal-recognition-particle (SRP) assembly has a crucial role in targeting secretory proteins to the rough endoplasmic reticulum (ER) membrane. SRP is required for the cotranslational protein translocation for ER import and preferentially recognizes strongly hydrophobic signal sequences. It is involved in targeting the nascent chain-ribosome (RNC) complex to the ER and is proposed to participate in the arrest of nascent chain elongation during membrane targeting. SRP54 binds to the signal sequence of presecretory protein when they emerge from the ribosomes. SRP54 interacts with the scR1 RNA and mediates the association of the resulting SRP-RNC complex with the signal recognition particle receptor (SR) via its alpha subunit SRP101. Both, SRP54 and SRP101, are locked in their GTP bound forms in the SRP-RNC-SR complex, which dissociates upon transferring the signal sequence to the protein-conducting channel (translocon). After signal sequence transfer, SRP54 and SRP101 act as reciprocal GTPase-activating proteins (GAPs), thereby resolving their association.</text>
</comment>
<dbReference type="SMART" id="SM00382">
    <property type="entry name" value="AAA"/>
    <property type="match status" value="1"/>
</dbReference>
<keyword evidence="8 13" id="KW-0694">RNA-binding</keyword>
<dbReference type="Gene3D" id="1.10.260.30">
    <property type="entry name" value="Signal recognition particle, SRP54 subunit, M-domain"/>
    <property type="match status" value="1"/>
</dbReference>
<evidence type="ECO:0000313" key="15">
    <source>
        <dbReference type="EMBL" id="KAL0635099.1"/>
    </source>
</evidence>
<keyword evidence="16" id="KW-1185">Reference proteome</keyword>
<name>A0ABR3GGL7_9PEZI</name>
<dbReference type="SUPFAM" id="SSF52540">
    <property type="entry name" value="P-loop containing nucleoside triphosphate hydrolases"/>
    <property type="match status" value="1"/>
</dbReference>
<dbReference type="Gene3D" id="3.40.50.300">
    <property type="entry name" value="P-loop containing nucleotide triphosphate hydrolases"/>
    <property type="match status" value="1"/>
</dbReference>
<comment type="domain">
    <text evidence="13">The NG domain, also named G domain, is a special guanosine triphosphatase (GTPase) domain, which binds GTP and forms a guanosine 5'-triphosphate (GTP)-dependent complex with a homologous NG domain in the SRP receptor subunit srp101. The two NG domains undergo cooperative rearrangements upon their assembly, which culminate in the reciprocal activation of the GTPase activity of one another. SRP receptor compaction upon binding with cargo-loaded SRP and GTPase rearrangement drive SRP-mediated cotranslational protein translocation into the ER.</text>
</comment>
<evidence type="ECO:0000256" key="13">
    <source>
        <dbReference type="RuleBase" id="RU364034"/>
    </source>
</evidence>
<dbReference type="InterPro" id="IPR000897">
    <property type="entry name" value="SRP54_GTPase_dom"/>
</dbReference>
<dbReference type="Proteomes" id="UP001447188">
    <property type="component" value="Unassembled WGS sequence"/>
</dbReference>
<dbReference type="SUPFAM" id="SSF47446">
    <property type="entry name" value="Signal peptide-binding domain"/>
    <property type="match status" value="1"/>
</dbReference>
<dbReference type="PROSITE" id="PS00300">
    <property type="entry name" value="SRP54"/>
    <property type="match status" value="1"/>
</dbReference>
<proteinExistence type="inferred from homology"/>
<gene>
    <name evidence="15" type="primary">SRP54</name>
    <name evidence="15" type="ORF">Q9L58_005920</name>
</gene>
<evidence type="ECO:0000256" key="4">
    <source>
        <dbReference type="ARBA" id="ARBA00022490"/>
    </source>
</evidence>
<feature type="domain" description="SRP54-type proteins GTP-binding" evidence="14">
    <location>
        <begin position="269"/>
        <end position="282"/>
    </location>
</feature>
<dbReference type="Pfam" id="PF02978">
    <property type="entry name" value="SRP_SPB"/>
    <property type="match status" value="1"/>
</dbReference>
<dbReference type="InterPro" id="IPR027417">
    <property type="entry name" value="P-loop_NTPase"/>
</dbReference>
<comment type="domain">
    <text evidence="13">The M domain binds the 7SL RNA and the signal sequence of presecretory proteins.</text>
</comment>
<keyword evidence="6 15" id="KW-0378">Hydrolase</keyword>
<evidence type="ECO:0000256" key="11">
    <source>
        <dbReference type="ARBA" id="ARBA00023274"/>
    </source>
</evidence>
<comment type="catalytic activity">
    <reaction evidence="12">
        <text>GTP + H2O = GDP + phosphate + H(+)</text>
        <dbReference type="Rhea" id="RHEA:19669"/>
        <dbReference type="ChEBI" id="CHEBI:15377"/>
        <dbReference type="ChEBI" id="CHEBI:15378"/>
        <dbReference type="ChEBI" id="CHEBI:37565"/>
        <dbReference type="ChEBI" id="CHEBI:43474"/>
        <dbReference type="ChEBI" id="CHEBI:58189"/>
        <dbReference type="EC" id="3.6.5.4"/>
    </reaction>
    <physiologicalReaction direction="left-to-right" evidence="12">
        <dbReference type="Rhea" id="RHEA:19670"/>
    </physiologicalReaction>
</comment>
<dbReference type="GO" id="GO:0016787">
    <property type="term" value="F:hydrolase activity"/>
    <property type="evidence" value="ECO:0007669"/>
    <property type="project" value="UniProtKB-KW"/>
</dbReference>
<evidence type="ECO:0000256" key="10">
    <source>
        <dbReference type="ARBA" id="ARBA00023135"/>
    </source>
</evidence>
<comment type="similarity">
    <text evidence="3 13">Belongs to the GTP-binding SRP family. SRP54 subfamily.</text>
</comment>
<evidence type="ECO:0000256" key="12">
    <source>
        <dbReference type="ARBA" id="ARBA00048157"/>
    </source>
</evidence>
<keyword evidence="9 13" id="KW-0342">GTP-binding</keyword>
<keyword evidence="7 13" id="KW-0256">Endoplasmic reticulum</keyword>
<dbReference type="CDD" id="cd17875">
    <property type="entry name" value="SRP54_G"/>
    <property type="match status" value="1"/>
</dbReference>